<dbReference type="InterPro" id="IPR017853">
    <property type="entry name" value="GH"/>
</dbReference>
<proteinExistence type="predicted"/>
<name>A0A951U4H6_9CYAN</name>
<dbReference type="Gene3D" id="3.20.20.80">
    <property type="entry name" value="Glycosidases"/>
    <property type="match status" value="1"/>
</dbReference>
<dbReference type="Proteomes" id="UP000707356">
    <property type="component" value="Unassembled WGS sequence"/>
</dbReference>
<keyword evidence="1" id="KW-0732">Signal</keyword>
<dbReference type="PANTHER" id="PTHR43405:SF1">
    <property type="entry name" value="GLYCOSYL HYDROLASE DIGH"/>
    <property type="match status" value="1"/>
</dbReference>
<dbReference type="PANTHER" id="PTHR43405">
    <property type="entry name" value="GLYCOSYL HYDROLASE DIGH"/>
    <property type="match status" value="1"/>
</dbReference>
<comment type="caution">
    <text evidence="3">The sequence shown here is derived from an EMBL/GenBank/DDBJ whole genome shotgun (WGS) entry which is preliminary data.</text>
</comment>
<evidence type="ECO:0000313" key="3">
    <source>
        <dbReference type="EMBL" id="MBW4465764.1"/>
    </source>
</evidence>
<dbReference type="InterPro" id="IPR052177">
    <property type="entry name" value="Divisome_Glycosyl_Hydrolase"/>
</dbReference>
<dbReference type="AlphaFoldDB" id="A0A951U4H6"/>
<dbReference type="InterPro" id="IPR003790">
    <property type="entry name" value="GHL10"/>
</dbReference>
<dbReference type="Pfam" id="PF02638">
    <property type="entry name" value="GHL10"/>
    <property type="match status" value="1"/>
</dbReference>
<organism evidence="3 4">
    <name type="scientific">Pegethrix bostrychoides GSE-TBD4-15B</name>
    <dbReference type="NCBI Taxonomy" id="2839662"/>
    <lineage>
        <taxon>Bacteria</taxon>
        <taxon>Bacillati</taxon>
        <taxon>Cyanobacteriota</taxon>
        <taxon>Cyanophyceae</taxon>
        <taxon>Oculatellales</taxon>
        <taxon>Oculatellaceae</taxon>
        <taxon>Pegethrix</taxon>
    </lineage>
</organism>
<evidence type="ECO:0000256" key="1">
    <source>
        <dbReference type="ARBA" id="ARBA00022729"/>
    </source>
</evidence>
<dbReference type="EMBL" id="JAHHHV010000064">
    <property type="protein sequence ID" value="MBW4465764.1"/>
    <property type="molecule type" value="Genomic_DNA"/>
</dbReference>
<evidence type="ECO:0000259" key="2">
    <source>
        <dbReference type="Pfam" id="PF02638"/>
    </source>
</evidence>
<dbReference type="SUPFAM" id="SSF51445">
    <property type="entry name" value="(Trans)glycosidases"/>
    <property type="match status" value="1"/>
</dbReference>
<gene>
    <name evidence="3" type="ORF">KME07_10050</name>
</gene>
<feature type="domain" description="Glycosyl hydrolase-like 10" evidence="2">
    <location>
        <begin position="8"/>
        <end position="310"/>
    </location>
</feature>
<reference evidence="3" key="1">
    <citation type="submission" date="2021-05" db="EMBL/GenBank/DDBJ databases">
        <authorList>
            <person name="Pietrasiak N."/>
            <person name="Ward R."/>
            <person name="Stajich J.E."/>
            <person name="Kurbessoian T."/>
        </authorList>
    </citation>
    <scope>NUCLEOTIDE SEQUENCE</scope>
    <source>
        <strain evidence="3">GSE-TBD4-15B</strain>
    </source>
</reference>
<reference evidence="3" key="2">
    <citation type="journal article" date="2022" name="Microbiol. Resour. Announc.">
        <title>Metagenome Sequencing to Explore Phylogenomics of Terrestrial Cyanobacteria.</title>
        <authorList>
            <person name="Ward R.D."/>
            <person name="Stajich J.E."/>
            <person name="Johansen J.R."/>
            <person name="Huntemann M."/>
            <person name="Clum A."/>
            <person name="Foster B."/>
            <person name="Foster B."/>
            <person name="Roux S."/>
            <person name="Palaniappan K."/>
            <person name="Varghese N."/>
            <person name="Mukherjee S."/>
            <person name="Reddy T.B.K."/>
            <person name="Daum C."/>
            <person name="Copeland A."/>
            <person name="Chen I.A."/>
            <person name="Ivanova N.N."/>
            <person name="Kyrpides N.C."/>
            <person name="Shapiro N."/>
            <person name="Eloe-Fadrosh E.A."/>
            <person name="Pietrasiak N."/>
        </authorList>
    </citation>
    <scope>NUCLEOTIDE SEQUENCE</scope>
    <source>
        <strain evidence="3">GSE-TBD4-15B</strain>
    </source>
</reference>
<accession>A0A951U4H6</accession>
<sequence length="367" mass="41403">MKRDETPVRGVWLTNVASKVLQSRERIKRAMHLLADSGFNTLYPVVWNKGWTLYKSAEMQRQFGADFGIDPLYGSRDPLQEIVEEASAVGLSVVPWFEYGFACSADLSGGHIISTKPHWGGRDQDGKLLVNRSGHPLAWMNAFDPEVQDFLIALMREVVQNYGVAGVQGDDRLPATPFNGGYDAATIAQFTAQYAQAPPRLSVRFPLMLPNQPPTHPDWIQWRNFRAAKLTNFLGRLRQAVQAVNPHLLLSMAPNVSPWALDHYLQDVQGWMAQGLVDTLHPQIYRANFSSYAREIDRLVQQYPKQLDRIFPGIVIQAGSTENGATQLQRAIDYNRKNGIQGEVYFFFEGLRRNGGEIASALKRRYV</sequence>
<evidence type="ECO:0000313" key="4">
    <source>
        <dbReference type="Proteomes" id="UP000707356"/>
    </source>
</evidence>
<protein>
    <submittedName>
        <fullName evidence="3">Family 10 glycosylhydrolase</fullName>
    </submittedName>
</protein>